<dbReference type="InterPro" id="IPR036388">
    <property type="entry name" value="WH-like_DNA-bd_sf"/>
</dbReference>
<keyword evidence="3" id="KW-0804">Transcription</keyword>
<proteinExistence type="predicted"/>
<dbReference type="OrthoDB" id="194599at2"/>
<dbReference type="GO" id="GO:0003677">
    <property type="term" value="F:DNA binding"/>
    <property type="evidence" value="ECO:0007669"/>
    <property type="project" value="UniProtKB-KW"/>
</dbReference>
<reference evidence="5 6" key="1">
    <citation type="journal article" date="2016" name="Int. J. Syst. Evol. Microbiol.">
        <title>Pseudaminobacter manganicus sp. nov., isolated from sludge of a manganese mine.</title>
        <authorList>
            <person name="Li J."/>
            <person name="Huang J."/>
            <person name="Liao S."/>
            <person name="Wang G."/>
        </authorList>
    </citation>
    <scope>NUCLEOTIDE SEQUENCE [LARGE SCALE GENOMIC DNA]</scope>
    <source>
        <strain evidence="5 6">JH-7</strain>
    </source>
</reference>
<dbReference type="Proteomes" id="UP000191905">
    <property type="component" value="Unassembled WGS sequence"/>
</dbReference>
<feature type="domain" description="HTH arsR-type" evidence="4">
    <location>
        <begin position="5"/>
        <end position="99"/>
    </location>
</feature>
<dbReference type="RefSeq" id="WP_080920710.1">
    <property type="nucleotide sequence ID" value="NZ_MDET01000029.1"/>
</dbReference>
<evidence type="ECO:0000256" key="3">
    <source>
        <dbReference type="ARBA" id="ARBA00023163"/>
    </source>
</evidence>
<dbReference type="InterPro" id="IPR036390">
    <property type="entry name" value="WH_DNA-bd_sf"/>
</dbReference>
<dbReference type="SMART" id="SM00418">
    <property type="entry name" value="HTH_ARSR"/>
    <property type="match status" value="1"/>
</dbReference>
<dbReference type="EMBL" id="MDET01000029">
    <property type="protein sequence ID" value="OQM74488.1"/>
    <property type="molecule type" value="Genomic_DNA"/>
</dbReference>
<protein>
    <submittedName>
        <fullName evidence="5">ArsR family transcriptional regulator</fullName>
    </submittedName>
</protein>
<dbReference type="NCBIfam" id="NF033788">
    <property type="entry name" value="HTH_metalloreg"/>
    <property type="match status" value="1"/>
</dbReference>
<evidence type="ECO:0000259" key="4">
    <source>
        <dbReference type="PROSITE" id="PS50987"/>
    </source>
</evidence>
<gene>
    <name evidence="5" type="ORF">BFN67_21715</name>
</gene>
<dbReference type="PRINTS" id="PR00778">
    <property type="entry name" value="HTHARSR"/>
</dbReference>
<organism evidence="5 6">
    <name type="scientific">Manganibacter manganicus</name>
    <dbReference type="NCBI Taxonomy" id="1873176"/>
    <lineage>
        <taxon>Bacteria</taxon>
        <taxon>Pseudomonadati</taxon>
        <taxon>Pseudomonadota</taxon>
        <taxon>Alphaproteobacteria</taxon>
        <taxon>Hyphomicrobiales</taxon>
        <taxon>Phyllobacteriaceae</taxon>
        <taxon>Manganibacter</taxon>
    </lineage>
</organism>
<dbReference type="InterPro" id="IPR001845">
    <property type="entry name" value="HTH_ArsR_DNA-bd_dom"/>
</dbReference>
<dbReference type="AlphaFoldDB" id="A0A1V8RMT0"/>
<evidence type="ECO:0000313" key="5">
    <source>
        <dbReference type="EMBL" id="OQM74488.1"/>
    </source>
</evidence>
<name>A0A1V8RMT0_9HYPH</name>
<dbReference type="PANTHER" id="PTHR43132">
    <property type="entry name" value="ARSENICAL RESISTANCE OPERON REPRESSOR ARSR-RELATED"/>
    <property type="match status" value="1"/>
</dbReference>
<dbReference type="GO" id="GO:0003700">
    <property type="term" value="F:DNA-binding transcription factor activity"/>
    <property type="evidence" value="ECO:0007669"/>
    <property type="project" value="InterPro"/>
</dbReference>
<dbReference type="Pfam" id="PF01022">
    <property type="entry name" value="HTH_5"/>
    <property type="match status" value="1"/>
</dbReference>
<dbReference type="CDD" id="cd00090">
    <property type="entry name" value="HTH_ARSR"/>
    <property type="match status" value="1"/>
</dbReference>
<dbReference type="PANTHER" id="PTHR43132:SF2">
    <property type="entry name" value="ARSENICAL RESISTANCE OPERON REPRESSOR ARSR-RELATED"/>
    <property type="match status" value="1"/>
</dbReference>
<dbReference type="Gene3D" id="1.10.10.10">
    <property type="entry name" value="Winged helix-like DNA-binding domain superfamily/Winged helix DNA-binding domain"/>
    <property type="match status" value="1"/>
</dbReference>
<dbReference type="InterPro" id="IPR051011">
    <property type="entry name" value="Metal_resp_trans_reg"/>
</dbReference>
<evidence type="ECO:0000313" key="6">
    <source>
        <dbReference type="Proteomes" id="UP000191905"/>
    </source>
</evidence>
<keyword evidence="1" id="KW-0805">Transcription regulation</keyword>
<dbReference type="PROSITE" id="PS50987">
    <property type="entry name" value="HTH_ARSR_2"/>
    <property type="match status" value="1"/>
</dbReference>
<keyword evidence="2" id="KW-0238">DNA-binding</keyword>
<keyword evidence="6" id="KW-1185">Reference proteome</keyword>
<dbReference type="InterPro" id="IPR011991">
    <property type="entry name" value="ArsR-like_HTH"/>
</dbReference>
<accession>A0A1V8RMT0</accession>
<sequence length="112" mass="12443">MNPTNEIVNAQAAAAFLALMGNEKRLAIMSHLVDAELSVGAIAEKVELSQSALSQHLAKLRAFDLVQTRRDRQMIYYSCHSEAVHSLLRLLEGLFDDRSPALFLHGARRLEA</sequence>
<evidence type="ECO:0000256" key="1">
    <source>
        <dbReference type="ARBA" id="ARBA00023015"/>
    </source>
</evidence>
<comment type="caution">
    <text evidence="5">The sequence shown here is derived from an EMBL/GenBank/DDBJ whole genome shotgun (WGS) entry which is preliminary data.</text>
</comment>
<evidence type="ECO:0000256" key="2">
    <source>
        <dbReference type="ARBA" id="ARBA00023125"/>
    </source>
</evidence>
<dbReference type="STRING" id="1873176.BFN67_21715"/>
<dbReference type="SUPFAM" id="SSF46785">
    <property type="entry name" value="Winged helix' DNA-binding domain"/>
    <property type="match status" value="1"/>
</dbReference>